<dbReference type="PANTHER" id="PTHR46224">
    <property type="entry name" value="ANKYRIN REPEAT FAMILY PROTEIN"/>
    <property type="match status" value="1"/>
</dbReference>
<keyword evidence="2" id="KW-1185">Reference proteome</keyword>
<dbReference type="Proteomes" id="UP001289374">
    <property type="component" value="Unassembled WGS sequence"/>
</dbReference>
<accession>A0AAE2BYA8</accession>
<dbReference type="InterPro" id="IPR011990">
    <property type="entry name" value="TPR-like_helical_dom_sf"/>
</dbReference>
<proteinExistence type="predicted"/>
<protein>
    <submittedName>
        <fullName evidence="1">Uncharacterized protein</fullName>
    </submittedName>
</protein>
<comment type="caution">
    <text evidence="1">The sequence shown here is derived from an EMBL/GenBank/DDBJ whole genome shotgun (WGS) entry which is preliminary data.</text>
</comment>
<evidence type="ECO:0000313" key="2">
    <source>
        <dbReference type="Proteomes" id="UP001289374"/>
    </source>
</evidence>
<reference evidence="1" key="1">
    <citation type="submission" date="2020-06" db="EMBL/GenBank/DDBJ databases">
        <authorList>
            <person name="Li T."/>
            <person name="Hu X."/>
            <person name="Zhang T."/>
            <person name="Song X."/>
            <person name="Zhang H."/>
            <person name="Dai N."/>
            <person name="Sheng W."/>
            <person name="Hou X."/>
            <person name="Wei L."/>
        </authorList>
    </citation>
    <scope>NUCLEOTIDE SEQUENCE</scope>
    <source>
        <strain evidence="1">K16</strain>
        <tissue evidence="1">Leaf</tissue>
    </source>
</reference>
<dbReference type="EMBL" id="JACGWL010000005">
    <property type="protein sequence ID" value="KAK4402201.1"/>
    <property type="molecule type" value="Genomic_DNA"/>
</dbReference>
<reference evidence="1" key="2">
    <citation type="journal article" date="2024" name="Plant">
        <title>Genomic evolution and insights into agronomic trait innovations of Sesamum species.</title>
        <authorList>
            <person name="Miao H."/>
            <person name="Wang L."/>
            <person name="Qu L."/>
            <person name="Liu H."/>
            <person name="Sun Y."/>
            <person name="Le M."/>
            <person name="Wang Q."/>
            <person name="Wei S."/>
            <person name="Zheng Y."/>
            <person name="Lin W."/>
            <person name="Duan Y."/>
            <person name="Cao H."/>
            <person name="Xiong S."/>
            <person name="Wang X."/>
            <person name="Wei L."/>
            <person name="Li C."/>
            <person name="Ma Q."/>
            <person name="Ju M."/>
            <person name="Zhao R."/>
            <person name="Li G."/>
            <person name="Mu C."/>
            <person name="Tian Q."/>
            <person name="Mei H."/>
            <person name="Zhang T."/>
            <person name="Gao T."/>
            <person name="Zhang H."/>
        </authorList>
    </citation>
    <scope>NUCLEOTIDE SEQUENCE</scope>
    <source>
        <strain evidence="1">K16</strain>
    </source>
</reference>
<evidence type="ECO:0000313" key="1">
    <source>
        <dbReference type="EMBL" id="KAK4402201.1"/>
    </source>
</evidence>
<organism evidence="1 2">
    <name type="scientific">Sesamum angolense</name>
    <dbReference type="NCBI Taxonomy" id="2727404"/>
    <lineage>
        <taxon>Eukaryota</taxon>
        <taxon>Viridiplantae</taxon>
        <taxon>Streptophyta</taxon>
        <taxon>Embryophyta</taxon>
        <taxon>Tracheophyta</taxon>
        <taxon>Spermatophyta</taxon>
        <taxon>Magnoliopsida</taxon>
        <taxon>eudicotyledons</taxon>
        <taxon>Gunneridae</taxon>
        <taxon>Pentapetalae</taxon>
        <taxon>asterids</taxon>
        <taxon>lamiids</taxon>
        <taxon>Lamiales</taxon>
        <taxon>Pedaliaceae</taxon>
        <taxon>Sesamum</taxon>
    </lineage>
</organism>
<sequence>WIEADTGCSCKRKQGAVEILFPVTSPHADIPEWSVDGILQYMQHETGRKEVSAEAKKKAAEAKARADDSFRRKDFMAAVDAYTQALIFGPKVMLTLLSPQARNLTQGFDILRSEEAAALRLLQMFYERSDDGIRPMAFLSYVVRDRQSFLGYGACKLLSGYSCIFFT</sequence>
<dbReference type="Gene3D" id="1.25.40.10">
    <property type="entry name" value="Tetratricopeptide repeat domain"/>
    <property type="match status" value="1"/>
</dbReference>
<feature type="non-terminal residue" evidence="1">
    <location>
        <position position="1"/>
    </location>
</feature>
<dbReference type="InterPro" id="IPR051616">
    <property type="entry name" value="Cul2-RING_E3_ligase_SR"/>
</dbReference>
<gene>
    <name evidence="1" type="ORF">Sango_0960800</name>
</gene>
<name>A0AAE2BYA8_9LAMI</name>
<dbReference type="AlphaFoldDB" id="A0AAE2BYA8"/>
<dbReference type="PANTHER" id="PTHR46224:SF6">
    <property type="entry name" value="ANKYRIN REPEAT FAMILY PROTEIN"/>
    <property type="match status" value="1"/>
</dbReference>